<protein>
    <submittedName>
        <fullName evidence="2">Uncharacterized protein</fullName>
    </submittedName>
</protein>
<feature type="compositionally biased region" description="Polar residues" evidence="1">
    <location>
        <begin position="340"/>
        <end position="358"/>
    </location>
</feature>
<feature type="region of interest" description="Disordered" evidence="1">
    <location>
        <begin position="299"/>
        <end position="358"/>
    </location>
</feature>
<feature type="region of interest" description="Disordered" evidence="1">
    <location>
        <begin position="385"/>
        <end position="416"/>
    </location>
</feature>
<reference evidence="2" key="2">
    <citation type="submission" date="2022-01" db="EMBL/GenBank/DDBJ databases">
        <authorList>
            <person name="Yamashiro T."/>
            <person name="Shiraishi A."/>
            <person name="Satake H."/>
            <person name="Nakayama K."/>
        </authorList>
    </citation>
    <scope>NUCLEOTIDE SEQUENCE</scope>
</reference>
<proteinExistence type="predicted"/>
<feature type="compositionally biased region" description="Polar residues" evidence="1">
    <location>
        <begin position="385"/>
        <end position="404"/>
    </location>
</feature>
<sequence>MTKKCRIVGQLLVDHALSYTLTDTADVSDVYIHQFWKTVRQVPNANETICFMVDKQEITYTVDMFHATLKLQVETHEQPFIPLANFEYIQLFLRIVGYQVLTNVRASPNSSLIIMEKYESIPKRLKEDYQTIKDDTPLVNVYTTGEVIVQGMLIPNDLLTDAIRDTQVYKDYEAKYGGVEVPMIQPEPVESTQGTHRTPKVTRTHNPEVVQKKRKGKQVVGESSSPESSLKIRNTQKKSIPTTILPLSDDRECDEIIKASQLSLALDKIAKIINREDDLDGSNFADILLLIDEDFDDRLEPGSHKKNLEKVDDVDEKKDNKKDDDDDNNDNDDHTDHTLIRTQRTGSSKIKTEKMQTPISTPLRCPRIDLYLDKDINQELTFSVIPTPSAPSKDQPGFTSSKHTNLAGIIAKMSKR</sequence>
<gene>
    <name evidence="2" type="ORF">Tco_0938747</name>
</gene>
<accession>A0ABQ5DKK6</accession>
<feature type="compositionally biased region" description="Basic and acidic residues" evidence="1">
    <location>
        <begin position="299"/>
        <end position="323"/>
    </location>
</feature>
<feature type="compositionally biased region" description="Polar residues" evidence="1">
    <location>
        <begin position="222"/>
        <end position="237"/>
    </location>
</feature>
<evidence type="ECO:0000313" key="3">
    <source>
        <dbReference type="Proteomes" id="UP001151760"/>
    </source>
</evidence>
<organism evidence="2 3">
    <name type="scientific">Tanacetum coccineum</name>
    <dbReference type="NCBI Taxonomy" id="301880"/>
    <lineage>
        <taxon>Eukaryota</taxon>
        <taxon>Viridiplantae</taxon>
        <taxon>Streptophyta</taxon>
        <taxon>Embryophyta</taxon>
        <taxon>Tracheophyta</taxon>
        <taxon>Spermatophyta</taxon>
        <taxon>Magnoliopsida</taxon>
        <taxon>eudicotyledons</taxon>
        <taxon>Gunneridae</taxon>
        <taxon>Pentapetalae</taxon>
        <taxon>asterids</taxon>
        <taxon>campanulids</taxon>
        <taxon>Asterales</taxon>
        <taxon>Asteraceae</taxon>
        <taxon>Asteroideae</taxon>
        <taxon>Anthemideae</taxon>
        <taxon>Anthemidinae</taxon>
        <taxon>Tanacetum</taxon>
    </lineage>
</organism>
<reference evidence="2" key="1">
    <citation type="journal article" date="2022" name="Int. J. Mol. Sci.">
        <title>Draft Genome of Tanacetum Coccineum: Genomic Comparison of Closely Related Tanacetum-Family Plants.</title>
        <authorList>
            <person name="Yamashiro T."/>
            <person name="Shiraishi A."/>
            <person name="Nakayama K."/>
            <person name="Satake H."/>
        </authorList>
    </citation>
    <scope>NUCLEOTIDE SEQUENCE</scope>
</reference>
<name>A0ABQ5DKK6_9ASTR</name>
<dbReference type="Proteomes" id="UP001151760">
    <property type="component" value="Unassembled WGS sequence"/>
</dbReference>
<comment type="caution">
    <text evidence="2">The sequence shown here is derived from an EMBL/GenBank/DDBJ whole genome shotgun (WGS) entry which is preliminary data.</text>
</comment>
<keyword evidence="3" id="KW-1185">Reference proteome</keyword>
<dbReference type="EMBL" id="BQNB010015341">
    <property type="protein sequence ID" value="GJT38882.1"/>
    <property type="molecule type" value="Genomic_DNA"/>
</dbReference>
<feature type="region of interest" description="Disordered" evidence="1">
    <location>
        <begin position="189"/>
        <end position="237"/>
    </location>
</feature>
<evidence type="ECO:0000256" key="1">
    <source>
        <dbReference type="SAM" id="MobiDB-lite"/>
    </source>
</evidence>
<evidence type="ECO:0000313" key="2">
    <source>
        <dbReference type="EMBL" id="GJT38882.1"/>
    </source>
</evidence>